<dbReference type="InterPro" id="IPR029052">
    <property type="entry name" value="Metallo-depent_PP-like"/>
</dbReference>
<dbReference type="Pfam" id="PF00149">
    <property type="entry name" value="Metallophos"/>
    <property type="match status" value="1"/>
</dbReference>
<keyword evidence="2" id="KW-0378">Hydrolase</keyword>
<evidence type="ECO:0000313" key="7">
    <source>
        <dbReference type="Proteomes" id="UP000218505"/>
    </source>
</evidence>
<reference evidence="6" key="1">
    <citation type="submission" date="2017-09" db="EMBL/GenBank/DDBJ databases">
        <title>Complete Genome Sequence of ansamitocin-producing Bacterium Actinosynnema pretiosum X47.</title>
        <authorList>
            <person name="Cao G."/>
            <person name="Zong G."/>
            <person name="Zhong C."/>
            <person name="Fu J."/>
        </authorList>
    </citation>
    <scope>NUCLEOTIDE SEQUENCE [LARGE SCALE GENOMIC DNA]</scope>
    <source>
        <strain evidence="6">X47</strain>
    </source>
</reference>
<sequence>MIILAHFSDTHFDGGDHAAPRAERVVGYLRGLARPVDAAVLTGDVVDNGLRVEYEEAARVLGGLEQPLLALPGNHDSRSPFREVLLGEGPGDGPVNRVARVGEVVLALVDSTVPGQDGGALADETLEWLDAVLAEAAGAPALVCLHHPPAPVRHPVLDPIGLDAPERLARVVRGRKGLLALLCGHSHSPMVGSLAGVPVLSAPGVVSTLVPPWEGERPNDEGAPPALAFHVIADGQLTTHYRLVPQPWA</sequence>
<dbReference type="Proteomes" id="UP000218505">
    <property type="component" value="Chromosome"/>
</dbReference>
<name>A0A290Z7F4_9PSEU</name>
<evidence type="ECO:0000256" key="1">
    <source>
        <dbReference type="ARBA" id="ARBA00022723"/>
    </source>
</evidence>
<dbReference type="InterPro" id="IPR004843">
    <property type="entry name" value="Calcineurin-like_PHP"/>
</dbReference>
<evidence type="ECO:0000256" key="3">
    <source>
        <dbReference type="ARBA" id="ARBA00023004"/>
    </source>
</evidence>
<dbReference type="EMBL" id="CP023445">
    <property type="protein sequence ID" value="ATE54903.1"/>
    <property type="molecule type" value="Genomic_DNA"/>
</dbReference>
<evidence type="ECO:0000256" key="4">
    <source>
        <dbReference type="ARBA" id="ARBA00025742"/>
    </source>
</evidence>
<evidence type="ECO:0000259" key="5">
    <source>
        <dbReference type="Pfam" id="PF00149"/>
    </source>
</evidence>
<evidence type="ECO:0000313" key="6">
    <source>
        <dbReference type="EMBL" id="ATE54903.1"/>
    </source>
</evidence>
<keyword evidence="1" id="KW-0479">Metal-binding</keyword>
<dbReference type="InterPro" id="IPR050884">
    <property type="entry name" value="CNP_phosphodiesterase-III"/>
</dbReference>
<proteinExistence type="inferred from homology"/>
<gene>
    <name evidence="6" type="ORF">CNX65_17775</name>
</gene>
<dbReference type="RefSeq" id="WP_096494496.1">
    <property type="nucleotide sequence ID" value="NZ_CP023445.1"/>
</dbReference>
<dbReference type="PANTHER" id="PTHR42988">
    <property type="entry name" value="PHOSPHOHYDROLASE"/>
    <property type="match status" value="1"/>
</dbReference>
<dbReference type="GO" id="GO:0016787">
    <property type="term" value="F:hydrolase activity"/>
    <property type="evidence" value="ECO:0007669"/>
    <property type="project" value="UniProtKB-KW"/>
</dbReference>
<protein>
    <submittedName>
        <fullName evidence="6">Metallophosphoesterase</fullName>
    </submittedName>
</protein>
<dbReference type="KEGG" id="apre:CNX65_17775"/>
<dbReference type="SUPFAM" id="SSF56300">
    <property type="entry name" value="Metallo-dependent phosphatases"/>
    <property type="match status" value="1"/>
</dbReference>
<accession>A0A290Z7F4</accession>
<feature type="domain" description="Calcineurin-like phosphoesterase" evidence="5">
    <location>
        <begin position="4"/>
        <end position="189"/>
    </location>
</feature>
<keyword evidence="3" id="KW-0408">Iron</keyword>
<dbReference type="Gene3D" id="3.60.21.10">
    <property type="match status" value="1"/>
</dbReference>
<keyword evidence="7" id="KW-1185">Reference proteome</keyword>
<evidence type="ECO:0000256" key="2">
    <source>
        <dbReference type="ARBA" id="ARBA00022801"/>
    </source>
</evidence>
<dbReference type="PANTHER" id="PTHR42988:SF2">
    <property type="entry name" value="CYCLIC NUCLEOTIDE PHOSPHODIESTERASE CBUA0032-RELATED"/>
    <property type="match status" value="1"/>
</dbReference>
<organism evidence="6 7">
    <name type="scientific">Actinosynnema pretiosum</name>
    <dbReference type="NCBI Taxonomy" id="42197"/>
    <lineage>
        <taxon>Bacteria</taxon>
        <taxon>Bacillati</taxon>
        <taxon>Actinomycetota</taxon>
        <taxon>Actinomycetes</taxon>
        <taxon>Pseudonocardiales</taxon>
        <taxon>Pseudonocardiaceae</taxon>
        <taxon>Actinosynnema</taxon>
    </lineage>
</organism>
<dbReference type="AlphaFoldDB" id="A0A290Z7F4"/>
<dbReference type="GO" id="GO:0046872">
    <property type="term" value="F:metal ion binding"/>
    <property type="evidence" value="ECO:0007669"/>
    <property type="project" value="UniProtKB-KW"/>
</dbReference>
<comment type="similarity">
    <text evidence="4">Belongs to the cyclic nucleotide phosphodiesterase class-III family.</text>
</comment>